<dbReference type="InterPro" id="IPR003439">
    <property type="entry name" value="ABC_transporter-like_ATP-bd"/>
</dbReference>
<keyword evidence="4 5" id="KW-0472">Membrane</keyword>
<protein>
    <submittedName>
        <fullName evidence="8">Multidrug ABC transporter permease</fullName>
    </submittedName>
</protein>
<dbReference type="CDD" id="cd07346">
    <property type="entry name" value="ABC_6TM_exporters"/>
    <property type="match status" value="1"/>
</dbReference>
<feature type="transmembrane region" description="Helical" evidence="5">
    <location>
        <begin position="291"/>
        <end position="312"/>
    </location>
</feature>
<feature type="transmembrane region" description="Helical" evidence="5">
    <location>
        <begin position="171"/>
        <end position="190"/>
    </location>
</feature>
<keyword evidence="2 5" id="KW-0812">Transmembrane</keyword>
<dbReference type="EMBL" id="AP027729">
    <property type="protein sequence ID" value="BDZ41115.1"/>
    <property type="molecule type" value="Genomic_DNA"/>
</dbReference>
<organism evidence="8 9">
    <name type="scientific">Paraoerskovia sediminicola</name>
    <dbReference type="NCBI Taxonomy" id="1138587"/>
    <lineage>
        <taxon>Bacteria</taxon>
        <taxon>Bacillati</taxon>
        <taxon>Actinomycetota</taxon>
        <taxon>Actinomycetes</taxon>
        <taxon>Micrococcales</taxon>
        <taxon>Cellulomonadaceae</taxon>
        <taxon>Paraoerskovia</taxon>
    </lineage>
</organism>
<dbReference type="Gene3D" id="1.20.1560.10">
    <property type="entry name" value="ABC transporter type 1, transmembrane domain"/>
    <property type="match status" value="1"/>
</dbReference>
<dbReference type="PROSITE" id="PS00211">
    <property type="entry name" value="ABC_TRANSPORTER_1"/>
    <property type="match status" value="1"/>
</dbReference>
<dbReference type="InterPro" id="IPR011527">
    <property type="entry name" value="ABC1_TM_dom"/>
</dbReference>
<evidence type="ECO:0000259" key="7">
    <source>
        <dbReference type="PROSITE" id="PS50929"/>
    </source>
</evidence>
<feature type="transmembrane region" description="Helical" evidence="5">
    <location>
        <begin position="143"/>
        <end position="165"/>
    </location>
</feature>
<dbReference type="PROSITE" id="PS50893">
    <property type="entry name" value="ABC_TRANSPORTER_2"/>
    <property type="match status" value="1"/>
</dbReference>
<feature type="transmembrane region" description="Helical" evidence="5">
    <location>
        <begin position="69"/>
        <end position="90"/>
    </location>
</feature>
<keyword evidence="3 5" id="KW-1133">Transmembrane helix</keyword>
<dbReference type="InterPro" id="IPR027417">
    <property type="entry name" value="P-loop_NTPase"/>
</dbReference>
<feature type="transmembrane region" description="Helical" evidence="5">
    <location>
        <begin position="31"/>
        <end position="57"/>
    </location>
</feature>
<dbReference type="Gene3D" id="3.40.50.300">
    <property type="entry name" value="P-loop containing nucleotide triphosphate hydrolases"/>
    <property type="match status" value="1"/>
</dbReference>
<dbReference type="InterPro" id="IPR036640">
    <property type="entry name" value="ABC1_TM_sf"/>
</dbReference>
<proteinExistence type="predicted"/>
<comment type="subcellular location">
    <subcellularLocation>
        <location evidence="1">Cell membrane</location>
        <topology evidence="1">Multi-pass membrane protein</topology>
    </subcellularLocation>
</comment>
<evidence type="ECO:0000313" key="8">
    <source>
        <dbReference type="EMBL" id="BDZ41115.1"/>
    </source>
</evidence>
<gene>
    <name evidence="8" type="ORF">GCM10025865_04140</name>
</gene>
<evidence type="ECO:0000256" key="3">
    <source>
        <dbReference type="ARBA" id="ARBA00022989"/>
    </source>
</evidence>
<dbReference type="Proteomes" id="UP001321475">
    <property type="component" value="Chromosome"/>
</dbReference>
<dbReference type="InterPro" id="IPR039421">
    <property type="entry name" value="Type_1_exporter"/>
</dbReference>
<evidence type="ECO:0000256" key="1">
    <source>
        <dbReference type="ARBA" id="ARBA00004651"/>
    </source>
</evidence>
<dbReference type="PROSITE" id="PS50929">
    <property type="entry name" value="ABC_TM1F"/>
    <property type="match status" value="1"/>
</dbReference>
<dbReference type="PANTHER" id="PTHR43394:SF1">
    <property type="entry name" value="ATP-BINDING CASSETTE SUB-FAMILY B MEMBER 10, MITOCHONDRIAL"/>
    <property type="match status" value="1"/>
</dbReference>
<dbReference type="Pfam" id="PF00005">
    <property type="entry name" value="ABC_tran"/>
    <property type="match status" value="1"/>
</dbReference>
<dbReference type="PANTHER" id="PTHR43394">
    <property type="entry name" value="ATP-DEPENDENT PERMEASE MDL1, MITOCHONDRIAL"/>
    <property type="match status" value="1"/>
</dbReference>
<reference evidence="9" key="1">
    <citation type="journal article" date="2019" name="Int. J. Syst. Evol. Microbiol.">
        <title>The Global Catalogue of Microorganisms (GCM) 10K type strain sequencing project: providing services to taxonomists for standard genome sequencing and annotation.</title>
        <authorList>
            <consortium name="The Broad Institute Genomics Platform"/>
            <consortium name="The Broad Institute Genome Sequencing Center for Infectious Disease"/>
            <person name="Wu L."/>
            <person name="Ma J."/>
        </authorList>
    </citation>
    <scope>NUCLEOTIDE SEQUENCE [LARGE SCALE GENOMIC DNA]</scope>
    <source>
        <strain evidence="9">NBRC 108565</strain>
    </source>
</reference>
<dbReference type="SUPFAM" id="SSF90123">
    <property type="entry name" value="ABC transporter transmembrane region"/>
    <property type="match status" value="1"/>
</dbReference>
<evidence type="ECO:0000313" key="9">
    <source>
        <dbReference type="Proteomes" id="UP001321475"/>
    </source>
</evidence>
<feature type="domain" description="ABC transmembrane type-1" evidence="7">
    <location>
        <begin position="33"/>
        <end position="314"/>
    </location>
</feature>
<feature type="transmembrane region" description="Helical" evidence="5">
    <location>
        <begin position="260"/>
        <end position="279"/>
    </location>
</feature>
<dbReference type="InterPro" id="IPR017871">
    <property type="entry name" value="ABC_transporter-like_CS"/>
</dbReference>
<keyword evidence="9" id="KW-1185">Reference proteome</keyword>
<evidence type="ECO:0000259" key="6">
    <source>
        <dbReference type="PROSITE" id="PS50893"/>
    </source>
</evidence>
<name>A0ABM8FZG6_9CELL</name>
<sequence>MRTLPLADPGALPLTSPGRALGWIAWRQRGLLVLAMLAGTVTMLAQAMVPLIIGIAIDEGLTQGFGAGLWRWCGILLLNAAVIVVAGAFSHKYDVESWLRCAFRLAQQLGYKSSRSGHAITKTLPTGEVVAAVANDALGIGEVFAMAGRFIGGLAAYLAVAVIMLNQSVTLGLVVILGIPAVAAVLAVLVRPLQARQAAQREATGRLTALGSDTVSGLRILRGIGGEDVFSARYAEQSQSVRHAGVRVATVQSWLDALQVLLPGILVTVILWVGARGAIAGDLSVGQLVTFYGYAAFLGWPLQIATQMLQIVTRAVVSLRKIQTVLRVPEATPQAAHPPVAPPEGSELVDETTGLVLRPGRVVGLVSADPDASAALAARLGRFDDEAEAATPVRLGGVLLADVDRAHLRHRIVVSEASNHLFSGPLAEELDPRGRAVRDALLDAIAVADAQDVLDSVPGGLDGDIAEKGRSLSGGQRQRVALARALLTEPEILVLVEPTSAVDAHTEARIAERVARARQGRTTLVVTASPLVLDHLDDVALLEGDRIVAHGTHADLLHGDGDVAAKYRAVVGRSMSEEVR</sequence>
<accession>A0ABM8FZG6</accession>
<feature type="domain" description="ABC transporter" evidence="6">
    <location>
        <begin position="326"/>
        <end position="569"/>
    </location>
</feature>
<dbReference type="Pfam" id="PF00664">
    <property type="entry name" value="ABC_membrane"/>
    <property type="match status" value="1"/>
</dbReference>
<evidence type="ECO:0000256" key="4">
    <source>
        <dbReference type="ARBA" id="ARBA00023136"/>
    </source>
</evidence>
<evidence type="ECO:0000256" key="5">
    <source>
        <dbReference type="SAM" id="Phobius"/>
    </source>
</evidence>
<dbReference type="RefSeq" id="WP_350227634.1">
    <property type="nucleotide sequence ID" value="NZ_AP027729.1"/>
</dbReference>
<dbReference type="SUPFAM" id="SSF52540">
    <property type="entry name" value="P-loop containing nucleoside triphosphate hydrolases"/>
    <property type="match status" value="1"/>
</dbReference>
<evidence type="ECO:0000256" key="2">
    <source>
        <dbReference type="ARBA" id="ARBA00022692"/>
    </source>
</evidence>